<dbReference type="InterPro" id="IPR039425">
    <property type="entry name" value="RNA_pol_sigma-70-like"/>
</dbReference>
<feature type="domain" description="RNA polymerase sigma-70 region 2" evidence="5">
    <location>
        <begin position="34"/>
        <end position="100"/>
    </location>
</feature>
<dbReference type="SUPFAM" id="SSF88946">
    <property type="entry name" value="Sigma2 domain of RNA polymerase sigma factors"/>
    <property type="match status" value="1"/>
</dbReference>
<dbReference type="AlphaFoldDB" id="A0AAU7DED3"/>
<dbReference type="SUPFAM" id="SSF88659">
    <property type="entry name" value="Sigma3 and sigma4 domains of RNA polymerase sigma factors"/>
    <property type="match status" value="1"/>
</dbReference>
<proteinExistence type="inferred from homology"/>
<evidence type="ECO:0000256" key="3">
    <source>
        <dbReference type="ARBA" id="ARBA00023082"/>
    </source>
</evidence>
<dbReference type="InterPro" id="IPR036388">
    <property type="entry name" value="WH-like_DNA-bd_sf"/>
</dbReference>
<dbReference type="InterPro" id="IPR013249">
    <property type="entry name" value="RNA_pol_sigma70_r4_t2"/>
</dbReference>
<evidence type="ECO:0000256" key="2">
    <source>
        <dbReference type="ARBA" id="ARBA00023015"/>
    </source>
</evidence>
<dbReference type="GO" id="GO:0003677">
    <property type="term" value="F:DNA binding"/>
    <property type="evidence" value="ECO:0007669"/>
    <property type="project" value="InterPro"/>
</dbReference>
<evidence type="ECO:0000256" key="1">
    <source>
        <dbReference type="ARBA" id="ARBA00010641"/>
    </source>
</evidence>
<dbReference type="PANTHER" id="PTHR43133:SF51">
    <property type="entry name" value="RNA POLYMERASE SIGMA FACTOR"/>
    <property type="match status" value="1"/>
</dbReference>
<gene>
    <name evidence="7" type="ORF">P8935_14065</name>
</gene>
<feature type="domain" description="RNA polymerase sigma factor 70 region 4 type 2" evidence="6">
    <location>
        <begin position="140"/>
        <end position="192"/>
    </location>
</feature>
<reference evidence="7" key="1">
    <citation type="submission" date="2023-03" db="EMBL/GenBank/DDBJ databases">
        <title>Edaphobacter sp.</title>
        <authorList>
            <person name="Huber K.J."/>
            <person name="Papendorf J."/>
            <person name="Pilke C."/>
            <person name="Bunk B."/>
            <person name="Sproeer C."/>
            <person name="Pester M."/>
        </authorList>
    </citation>
    <scope>NUCLEOTIDE SEQUENCE</scope>
    <source>
        <strain evidence="7">DSM 110680</strain>
    </source>
</reference>
<dbReference type="Pfam" id="PF08281">
    <property type="entry name" value="Sigma70_r4_2"/>
    <property type="match status" value="1"/>
</dbReference>
<dbReference type="RefSeq" id="WP_348260930.1">
    <property type="nucleotide sequence ID" value="NZ_CP121196.1"/>
</dbReference>
<evidence type="ECO:0000259" key="5">
    <source>
        <dbReference type="Pfam" id="PF04542"/>
    </source>
</evidence>
<comment type="similarity">
    <text evidence="1">Belongs to the sigma-70 factor family. ECF subfamily.</text>
</comment>
<dbReference type="Gene3D" id="1.10.1740.10">
    <property type="match status" value="1"/>
</dbReference>
<keyword evidence="3" id="KW-0731">Sigma factor</keyword>
<dbReference type="InterPro" id="IPR014284">
    <property type="entry name" value="RNA_pol_sigma-70_dom"/>
</dbReference>
<dbReference type="GO" id="GO:0006352">
    <property type="term" value="P:DNA-templated transcription initiation"/>
    <property type="evidence" value="ECO:0007669"/>
    <property type="project" value="InterPro"/>
</dbReference>
<accession>A0AAU7DED3</accession>
<dbReference type="NCBIfam" id="TIGR02937">
    <property type="entry name" value="sigma70-ECF"/>
    <property type="match status" value="1"/>
</dbReference>
<dbReference type="InterPro" id="IPR013325">
    <property type="entry name" value="RNA_pol_sigma_r2"/>
</dbReference>
<sequence>MATIQPIAGENEQHPDVALVDRVRKGDISAYDELVRKYDRQIFRIAQHITQNREDAEDVMQDAFLKAYEKLDQFQGNSKFYTWLVRIAVNESLMRLRKRRTGKMVSIDEDIETEEGSVPRDLADWAPDPEQNYTQAELAEILRKTIQGLPPGFRIVFVLRDVEGLSTEETAETLGLSVPAVKSRLLRARLQLRERLSRYFKKKKVSREKGVKSDVH</sequence>
<dbReference type="InterPro" id="IPR013324">
    <property type="entry name" value="RNA_pol_sigma_r3/r4-like"/>
</dbReference>
<keyword evidence="4" id="KW-0804">Transcription</keyword>
<evidence type="ECO:0000313" key="7">
    <source>
        <dbReference type="EMBL" id="XBH15696.1"/>
    </source>
</evidence>
<dbReference type="Pfam" id="PF04542">
    <property type="entry name" value="Sigma70_r2"/>
    <property type="match status" value="1"/>
</dbReference>
<keyword evidence="2" id="KW-0805">Transcription regulation</keyword>
<organism evidence="7">
    <name type="scientific">Telmatobacter sp. DSM 110680</name>
    <dbReference type="NCBI Taxonomy" id="3036704"/>
    <lineage>
        <taxon>Bacteria</taxon>
        <taxon>Pseudomonadati</taxon>
        <taxon>Acidobacteriota</taxon>
        <taxon>Terriglobia</taxon>
        <taxon>Terriglobales</taxon>
        <taxon>Acidobacteriaceae</taxon>
        <taxon>Telmatobacter</taxon>
    </lineage>
</organism>
<dbReference type="GO" id="GO:0016987">
    <property type="term" value="F:sigma factor activity"/>
    <property type="evidence" value="ECO:0007669"/>
    <property type="project" value="UniProtKB-KW"/>
</dbReference>
<dbReference type="Gene3D" id="1.10.10.10">
    <property type="entry name" value="Winged helix-like DNA-binding domain superfamily/Winged helix DNA-binding domain"/>
    <property type="match status" value="1"/>
</dbReference>
<evidence type="ECO:0000256" key="4">
    <source>
        <dbReference type="ARBA" id="ARBA00023163"/>
    </source>
</evidence>
<protein>
    <submittedName>
        <fullName evidence="7">Sigma-70 family RNA polymerase sigma factor</fullName>
    </submittedName>
</protein>
<dbReference type="EMBL" id="CP121196">
    <property type="protein sequence ID" value="XBH15696.1"/>
    <property type="molecule type" value="Genomic_DNA"/>
</dbReference>
<name>A0AAU7DED3_9BACT</name>
<dbReference type="InterPro" id="IPR007627">
    <property type="entry name" value="RNA_pol_sigma70_r2"/>
</dbReference>
<evidence type="ECO:0000259" key="6">
    <source>
        <dbReference type="Pfam" id="PF08281"/>
    </source>
</evidence>
<dbReference type="PANTHER" id="PTHR43133">
    <property type="entry name" value="RNA POLYMERASE ECF-TYPE SIGMA FACTO"/>
    <property type="match status" value="1"/>
</dbReference>